<protein>
    <submittedName>
        <fullName evidence="1">Uncharacterized protein</fullName>
    </submittedName>
</protein>
<gene>
    <name evidence="1" type="ORF">S06H3_39386</name>
</gene>
<proteinExistence type="predicted"/>
<evidence type="ECO:0000313" key="1">
    <source>
        <dbReference type="EMBL" id="GAI44138.1"/>
    </source>
</evidence>
<organism evidence="1">
    <name type="scientific">marine sediment metagenome</name>
    <dbReference type="NCBI Taxonomy" id="412755"/>
    <lineage>
        <taxon>unclassified sequences</taxon>
        <taxon>metagenomes</taxon>
        <taxon>ecological metagenomes</taxon>
    </lineage>
</organism>
<accession>X1NKL5</accession>
<reference evidence="1" key="1">
    <citation type="journal article" date="2014" name="Front. Microbiol.">
        <title>High frequency of phylogenetically diverse reductive dehalogenase-homologous genes in deep subseafloor sedimentary metagenomes.</title>
        <authorList>
            <person name="Kawai M."/>
            <person name="Futagami T."/>
            <person name="Toyoda A."/>
            <person name="Takaki Y."/>
            <person name="Nishi S."/>
            <person name="Hori S."/>
            <person name="Arai W."/>
            <person name="Tsubouchi T."/>
            <person name="Morono Y."/>
            <person name="Uchiyama I."/>
            <person name="Ito T."/>
            <person name="Fujiyama A."/>
            <person name="Inagaki F."/>
            <person name="Takami H."/>
        </authorList>
    </citation>
    <scope>NUCLEOTIDE SEQUENCE</scope>
    <source>
        <strain evidence="1">Expedition CK06-06</strain>
    </source>
</reference>
<feature type="non-terminal residue" evidence="1">
    <location>
        <position position="1"/>
    </location>
</feature>
<sequence>DLLPLLDHICEGTLALQSTIQAFKAGLDGKIPIHSVKPE</sequence>
<name>X1NKL5_9ZZZZ</name>
<comment type="caution">
    <text evidence="1">The sequence shown here is derived from an EMBL/GenBank/DDBJ whole genome shotgun (WGS) entry which is preliminary data.</text>
</comment>
<dbReference type="AlphaFoldDB" id="X1NKL5"/>
<dbReference type="EMBL" id="BARV01024089">
    <property type="protein sequence ID" value="GAI44138.1"/>
    <property type="molecule type" value="Genomic_DNA"/>
</dbReference>